<dbReference type="NCBIfam" id="NF002211">
    <property type="entry name" value="PRK01103.1"/>
    <property type="match status" value="1"/>
</dbReference>
<evidence type="ECO:0000256" key="9">
    <source>
        <dbReference type="ARBA" id="ARBA00023125"/>
    </source>
</evidence>
<dbReference type="InterPro" id="IPR010663">
    <property type="entry name" value="Znf_FPG/IleRS"/>
</dbReference>
<evidence type="ECO:0000256" key="13">
    <source>
        <dbReference type="ARBA" id="ARBA00023295"/>
    </source>
</evidence>
<dbReference type="PANTHER" id="PTHR22993">
    <property type="entry name" value="FORMAMIDOPYRIMIDINE-DNA GLYCOSYLASE"/>
    <property type="match status" value="1"/>
</dbReference>
<evidence type="ECO:0000256" key="15">
    <source>
        <dbReference type="HAMAP-Rule" id="MF_00103"/>
    </source>
</evidence>
<evidence type="ECO:0000259" key="16">
    <source>
        <dbReference type="PROSITE" id="PS51066"/>
    </source>
</evidence>
<evidence type="ECO:0000256" key="12">
    <source>
        <dbReference type="ARBA" id="ARBA00023268"/>
    </source>
</evidence>
<comment type="catalytic activity">
    <reaction evidence="1 15">
        <text>Hydrolysis of DNA containing ring-opened 7-methylguanine residues, releasing 2,6-diamino-4-hydroxy-5-(N-methyl)formamidopyrimidine.</text>
        <dbReference type="EC" id="3.2.2.23"/>
    </reaction>
</comment>
<sequence length="270" mass="30227">MPELPEVETTRAGIMPHIQGQILQHVVVRDTRLRWPVPIDLAAKVEGKCLRQVVRRGKYLLFEFDHGAIIGHLGMTGSMRIVVHKEPPAYHDHVDLVFSEVTLRYRDPRRFGCVLWQDNPVMEHPLLASLGPEPLSDEFDMVHLLQVCKGKKQAIKSVIMDAKQVVGVGNIYANEALFMAGIHPHRQAGRISAARLGKLVESCKQVLCAAIEQGGTTLRDFVDSEGKPGYFKQQLQVYGRAGQACVNCDQALTESRIGQRSTVYCKHCQR</sequence>
<dbReference type="FunFam" id="3.20.190.10:FF:000001">
    <property type="entry name" value="Formamidopyrimidine-DNA glycosylase"/>
    <property type="match status" value="1"/>
</dbReference>
<dbReference type="GO" id="GO:0034039">
    <property type="term" value="F:8-oxo-7,8-dihydroguanine DNA N-glycosylase activity"/>
    <property type="evidence" value="ECO:0007669"/>
    <property type="project" value="TreeGrafter"/>
</dbReference>
<evidence type="ECO:0000259" key="17">
    <source>
        <dbReference type="PROSITE" id="PS51068"/>
    </source>
</evidence>
<dbReference type="HAMAP" id="MF_00103">
    <property type="entry name" value="Fapy_DNA_glycosyl"/>
    <property type="match status" value="1"/>
</dbReference>
<dbReference type="EC" id="4.2.99.18" evidence="15"/>
<keyword evidence="6 15" id="KW-0863">Zinc-finger</keyword>
<evidence type="ECO:0000256" key="6">
    <source>
        <dbReference type="ARBA" id="ARBA00022771"/>
    </source>
</evidence>
<evidence type="ECO:0000256" key="3">
    <source>
        <dbReference type="ARBA" id="ARBA00011245"/>
    </source>
</evidence>
<dbReference type="PROSITE" id="PS51068">
    <property type="entry name" value="FPG_CAT"/>
    <property type="match status" value="1"/>
</dbReference>
<dbReference type="GO" id="GO:0003684">
    <property type="term" value="F:damaged DNA binding"/>
    <property type="evidence" value="ECO:0007669"/>
    <property type="project" value="InterPro"/>
</dbReference>
<dbReference type="Pfam" id="PF06831">
    <property type="entry name" value="H2TH"/>
    <property type="match status" value="1"/>
</dbReference>
<dbReference type="FunFam" id="1.10.8.50:FF:000003">
    <property type="entry name" value="Formamidopyrimidine-DNA glycosylase"/>
    <property type="match status" value="1"/>
</dbReference>
<dbReference type="InterPro" id="IPR010979">
    <property type="entry name" value="Ribosomal_uS13-like_H2TH"/>
</dbReference>
<evidence type="ECO:0000256" key="14">
    <source>
        <dbReference type="ARBA" id="ARBA00044632"/>
    </source>
</evidence>
<name>Q2PYI8_9BACT</name>
<evidence type="ECO:0000313" key="18">
    <source>
        <dbReference type="EMBL" id="ABC25239.1"/>
    </source>
</evidence>
<protein>
    <recommendedName>
        <fullName evidence="15">Formamidopyrimidine-DNA glycosylase</fullName>
        <shortName evidence="15">Fapy-DNA glycosylase</shortName>
        <ecNumber evidence="15">3.2.2.23</ecNumber>
    </recommendedName>
    <alternativeName>
        <fullName evidence="15">DNA-(apurinic or apyrimidinic site) lyase MutM</fullName>
        <shortName evidence="15">AP lyase MutM</shortName>
        <ecNumber evidence="15">4.2.99.18</ecNumber>
    </alternativeName>
</protein>
<gene>
    <name evidence="15" type="primary">mutM</name>
    <name evidence="15" type="synonym">fpg</name>
</gene>
<feature type="active site" description="Proton donor; for beta-elimination activity" evidence="15">
    <location>
        <position position="58"/>
    </location>
</feature>
<keyword evidence="9 15" id="KW-0238">DNA-binding</keyword>
<comment type="function">
    <text evidence="15">Involved in base excision repair of DNA damaged by oxidation or by mutagenic agents. Acts as DNA glycosylase that recognizes and removes damaged bases. Has a preference for oxidized purines, such as 7,8-dihydro-8-oxoguanine (8-oxoG). Has AP (apurinic/apyrimidinic) lyase activity and introduces nicks in the DNA strand. Cleaves the DNA backbone by beta-delta elimination to generate a single-strand break at the site of the removed base with both 3'- and 5'-phosphates.</text>
</comment>
<comment type="catalytic activity">
    <reaction evidence="14 15">
        <text>2'-deoxyribonucleotide-(2'-deoxyribose 5'-phosphate)-2'-deoxyribonucleotide-DNA = a 3'-end 2'-deoxyribonucleotide-(2,3-dehydro-2,3-deoxyribose 5'-phosphate)-DNA + a 5'-end 5'-phospho-2'-deoxyribonucleoside-DNA + H(+)</text>
        <dbReference type="Rhea" id="RHEA:66592"/>
        <dbReference type="Rhea" id="RHEA-COMP:13180"/>
        <dbReference type="Rhea" id="RHEA-COMP:16897"/>
        <dbReference type="Rhea" id="RHEA-COMP:17067"/>
        <dbReference type="ChEBI" id="CHEBI:15378"/>
        <dbReference type="ChEBI" id="CHEBI:136412"/>
        <dbReference type="ChEBI" id="CHEBI:157695"/>
        <dbReference type="ChEBI" id="CHEBI:167181"/>
        <dbReference type="EC" id="4.2.99.18"/>
    </reaction>
</comment>
<evidence type="ECO:0000256" key="2">
    <source>
        <dbReference type="ARBA" id="ARBA00009409"/>
    </source>
</evidence>
<keyword evidence="13 15" id="KW-0326">Glycosidase</keyword>
<feature type="binding site" evidence="15">
    <location>
        <position position="91"/>
    </location>
    <ligand>
        <name>DNA</name>
        <dbReference type="ChEBI" id="CHEBI:16991"/>
    </ligand>
</feature>
<dbReference type="Gene3D" id="3.20.190.10">
    <property type="entry name" value="MutM-like, N-terminal"/>
    <property type="match status" value="1"/>
</dbReference>
<comment type="similarity">
    <text evidence="2 15">Belongs to the FPG family.</text>
</comment>
<evidence type="ECO:0000256" key="8">
    <source>
        <dbReference type="ARBA" id="ARBA00022833"/>
    </source>
</evidence>
<dbReference type="SUPFAM" id="SSF81624">
    <property type="entry name" value="N-terminal domain of MutM-like DNA repair proteins"/>
    <property type="match status" value="1"/>
</dbReference>
<keyword evidence="12 15" id="KW-0511">Multifunctional enzyme</keyword>
<evidence type="ECO:0000256" key="11">
    <source>
        <dbReference type="ARBA" id="ARBA00023239"/>
    </source>
</evidence>
<dbReference type="InterPro" id="IPR015886">
    <property type="entry name" value="H2TH_FPG"/>
</dbReference>
<evidence type="ECO:0000256" key="7">
    <source>
        <dbReference type="ARBA" id="ARBA00022801"/>
    </source>
</evidence>
<reference evidence="18" key="1">
    <citation type="journal article" date="2006" name="Appl. Environ. Microbiol.">
        <title>Comparative genomics of DNA fragments from six Antarctic marine planktonic bacteria.</title>
        <authorList>
            <person name="Grzymski J.J."/>
            <person name="Carter B.J."/>
            <person name="DeLong E.F."/>
            <person name="Feldman R.A."/>
            <person name="Ghadiri A."/>
            <person name="Murray A.E."/>
        </authorList>
    </citation>
    <scope>NUCLEOTIDE SEQUENCE</scope>
</reference>
<feature type="domain" description="Formamidopyrimidine-DNA glycosylase catalytic" evidence="17">
    <location>
        <begin position="2"/>
        <end position="112"/>
    </location>
</feature>
<keyword evidence="8 15" id="KW-0862">Zinc</keyword>
<evidence type="ECO:0000256" key="10">
    <source>
        <dbReference type="ARBA" id="ARBA00023204"/>
    </source>
</evidence>
<feature type="active site" description="Proton donor; for delta-elimination activity" evidence="15">
    <location>
        <position position="260"/>
    </location>
</feature>
<dbReference type="SUPFAM" id="SSF46946">
    <property type="entry name" value="S13-like H2TH domain"/>
    <property type="match status" value="1"/>
</dbReference>
<feature type="active site" description="Proton donor" evidence="15">
    <location>
        <position position="3"/>
    </location>
</feature>
<dbReference type="PANTHER" id="PTHR22993:SF9">
    <property type="entry name" value="FORMAMIDOPYRIMIDINE-DNA GLYCOSYLASE"/>
    <property type="match status" value="1"/>
</dbReference>
<dbReference type="Pfam" id="PF01149">
    <property type="entry name" value="Fapy_DNA_glyco"/>
    <property type="match status" value="1"/>
</dbReference>
<keyword evidence="5 15" id="KW-0227">DNA damage</keyword>
<dbReference type="SUPFAM" id="SSF57716">
    <property type="entry name" value="Glucocorticoid receptor-like (DNA-binding domain)"/>
    <property type="match status" value="1"/>
</dbReference>
<evidence type="ECO:0000256" key="1">
    <source>
        <dbReference type="ARBA" id="ARBA00001668"/>
    </source>
</evidence>
<dbReference type="Gene3D" id="1.10.8.50">
    <property type="match status" value="1"/>
</dbReference>
<keyword evidence="10 15" id="KW-0234">DNA repair</keyword>
<dbReference type="InterPro" id="IPR035937">
    <property type="entry name" value="FPG_N"/>
</dbReference>
<dbReference type="Pfam" id="PF06827">
    <property type="entry name" value="zf-FPG_IleRS"/>
    <property type="match status" value="1"/>
</dbReference>
<dbReference type="InterPro" id="IPR000214">
    <property type="entry name" value="Znf_DNA_glyclase/AP_lyase"/>
</dbReference>
<accession>Q2PYI8</accession>
<comment type="cofactor">
    <cofactor evidence="15">
        <name>Zn(2+)</name>
        <dbReference type="ChEBI" id="CHEBI:29105"/>
    </cofactor>
    <text evidence="15">Binds 1 zinc ion per subunit.</text>
</comment>
<evidence type="ECO:0000256" key="5">
    <source>
        <dbReference type="ARBA" id="ARBA00022763"/>
    </source>
</evidence>
<dbReference type="GO" id="GO:0140078">
    <property type="term" value="F:class I DNA-(apurinic or apyrimidinic site) endonuclease activity"/>
    <property type="evidence" value="ECO:0007669"/>
    <property type="project" value="UniProtKB-EC"/>
</dbReference>
<keyword evidence="7 15" id="KW-0378">Hydrolase</keyword>
<dbReference type="GO" id="GO:0008270">
    <property type="term" value="F:zinc ion binding"/>
    <property type="evidence" value="ECO:0007669"/>
    <property type="project" value="UniProtKB-UniRule"/>
</dbReference>
<dbReference type="SMART" id="SM00898">
    <property type="entry name" value="Fapy_DNA_glyco"/>
    <property type="match status" value="1"/>
</dbReference>
<evidence type="ECO:0000256" key="4">
    <source>
        <dbReference type="ARBA" id="ARBA00022723"/>
    </source>
</evidence>
<organism evidence="18">
    <name type="scientific">uncultured marine bacterium Ant4D3</name>
    <dbReference type="NCBI Taxonomy" id="360423"/>
    <lineage>
        <taxon>Bacteria</taxon>
        <taxon>environmental samples</taxon>
    </lineage>
</organism>
<dbReference type="NCBIfam" id="TIGR00577">
    <property type="entry name" value="fpg"/>
    <property type="match status" value="1"/>
</dbReference>
<feature type="binding site" evidence="15">
    <location>
        <position position="109"/>
    </location>
    <ligand>
        <name>DNA</name>
        <dbReference type="ChEBI" id="CHEBI:16991"/>
    </ligand>
</feature>
<feature type="domain" description="FPG-type" evidence="16">
    <location>
        <begin position="236"/>
        <end position="270"/>
    </location>
</feature>
<dbReference type="GO" id="GO:0006284">
    <property type="term" value="P:base-excision repair"/>
    <property type="evidence" value="ECO:0007669"/>
    <property type="project" value="InterPro"/>
</dbReference>
<dbReference type="EC" id="3.2.2.23" evidence="15"/>
<feature type="binding site" evidence="15">
    <location>
        <position position="151"/>
    </location>
    <ligand>
        <name>DNA</name>
        <dbReference type="ChEBI" id="CHEBI:16991"/>
    </ligand>
</feature>
<dbReference type="CDD" id="cd08966">
    <property type="entry name" value="EcFpg-like_N"/>
    <property type="match status" value="1"/>
</dbReference>
<keyword evidence="4 15" id="KW-0479">Metal-binding</keyword>
<keyword evidence="11 15" id="KW-0456">Lyase</keyword>
<dbReference type="PROSITE" id="PS51066">
    <property type="entry name" value="ZF_FPG_2"/>
    <property type="match status" value="1"/>
</dbReference>
<dbReference type="InterPro" id="IPR020629">
    <property type="entry name" value="FPG_Glyclase"/>
</dbReference>
<dbReference type="EMBL" id="DQ295237">
    <property type="protein sequence ID" value="ABC25239.1"/>
    <property type="molecule type" value="Genomic_DNA"/>
</dbReference>
<dbReference type="InterPro" id="IPR012319">
    <property type="entry name" value="FPG_cat"/>
</dbReference>
<proteinExistence type="inferred from homology"/>
<dbReference type="AlphaFoldDB" id="Q2PYI8"/>
<comment type="subunit">
    <text evidence="3 15">Monomer.</text>
</comment>
<feature type="active site" description="Schiff-base intermediate with DNA" evidence="15">
    <location>
        <position position="2"/>
    </location>
</feature>
<dbReference type="SMART" id="SM01232">
    <property type="entry name" value="H2TH"/>
    <property type="match status" value="1"/>
</dbReference>